<dbReference type="PANTHER" id="PTHR46268:SF6">
    <property type="entry name" value="UNIVERSAL STRESS PROTEIN UP12"/>
    <property type="match status" value="1"/>
</dbReference>
<sequence>MSRKILVAVDLDAPFAIALIEHAQRFAAVMGDRLALLHVVERGGRIAFRGAVAELPTDPATLIEAAEGWRERLNEQLETPIAPGQLRLRGGSINEQIGAEIEEQGFELLILGGESRHTLALFFDGGGTARLARHAPCDVLVVARNKLGIED</sequence>
<keyword evidence="4" id="KW-1185">Reference proteome</keyword>
<reference evidence="3 4" key="1">
    <citation type="submission" date="2016-04" db="EMBL/GenBank/DDBJ databases">
        <title>Complete Genome Sequence of Halotalea alkalilenta IHB B 13600.</title>
        <authorList>
            <person name="Swarnkar M.K."/>
            <person name="Sharma A."/>
            <person name="Kaushal K."/>
            <person name="Soni R."/>
            <person name="Rana S."/>
            <person name="Singh A.K."/>
            <person name="Gulati A."/>
        </authorList>
    </citation>
    <scope>NUCLEOTIDE SEQUENCE [LARGE SCALE GENOMIC DNA]</scope>
    <source>
        <strain evidence="3 4">IHB B 13600</strain>
    </source>
</reference>
<dbReference type="AlphaFoldDB" id="A0A172YFZ9"/>
<dbReference type="InterPro" id="IPR014729">
    <property type="entry name" value="Rossmann-like_a/b/a_fold"/>
</dbReference>
<protein>
    <recommendedName>
        <fullName evidence="2">UspA domain-containing protein</fullName>
    </recommendedName>
</protein>
<accession>A0A172YFZ9</accession>
<evidence type="ECO:0000313" key="3">
    <source>
        <dbReference type="EMBL" id="ANF58036.1"/>
    </source>
</evidence>
<organism evidence="3 4">
    <name type="scientific">Halotalea alkalilenta</name>
    <dbReference type="NCBI Taxonomy" id="376489"/>
    <lineage>
        <taxon>Bacteria</taxon>
        <taxon>Pseudomonadati</taxon>
        <taxon>Pseudomonadota</taxon>
        <taxon>Gammaproteobacteria</taxon>
        <taxon>Oceanospirillales</taxon>
        <taxon>Halomonadaceae</taxon>
        <taxon>Halotalea</taxon>
    </lineage>
</organism>
<evidence type="ECO:0000256" key="1">
    <source>
        <dbReference type="ARBA" id="ARBA00008791"/>
    </source>
</evidence>
<dbReference type="KEGG" id="haa:A5892_11640"/>
<dbReference type="RefSeq" id="WP_064122943.1">
    <property type="nucleotide sequence ID" value="NZ_CP015243.1"/>
</dbReference>
<comment type="similarity">
    <text evidence="1">Belongs to the universal stress protein A family.</text>
</comment>
<dbReference type="Pfam" id="PF00582">
    <property type="entry name" value="Usp"/>
    <property type="match status" value="1"/>
</dbReference>
<evidence type="ECO:0000313" key="4">
    <source>
        <dbReference type="Proteomes" id="UP000077875"/>
    </source>
</evidence>
<dbReference type="CDD" id="cd00293">
    <property type="entry name" value="USP-like"/>
    <property type="match status" value="1"/>
</dbReference>
<gene>
    <name evidence="3" type="ORF">A5892_11640</name>
</gene>
<proteinExistence type="inferred from homology"/>
<feature type="domain" description="UspA" evidence="2">
    <location>
        <begin position="1"/>
        <end position="142"/>
    </location>
</feature>
<dbReference type="Proteomes" id="UP000077875">
    <property type="component" value="Chromosome"/>
</dbReference>
<dbReference type="InterPro" id="IPR006016">
    <property type="entry name" value="UspA"/>
</dbReference>
<dbReference type="PANTHER" id="PTHR46268">
    <property type="entry name" value="STRESS RESPONSE PROTEIN NHAX"/>
    <property type="match status" value="1"/>
</dbReference>
<evidence type="ECO:0000259" key="2">
    <source>
        <dbReference type="Pfam" id="PF00582"/>
    </source>
</evidence>
<dbReference type="EMBL" id="CP015243">
    <property type="protein sequence ID" value="ANF58036.1"/>
    <property type="molecule type" value="Genomic_DNA"/>
</dbReference>
<name>A0A172YFZ9_9GAMM</name>
<dbReference type="Gene3D" id="3.40.50.620">
    <property type="entry name" value="HUPs"/>
    <property type="match status" value="1"/>
</dbReference>
<dbReference type="SUPFAM" id="SSF52402">
    <property type="entry name" value="Adenine nucleotide alpha hydrolases-like"/>
    <property type="match status" value="1"/>
</dbReference>
<dbReference type="STRING" id="376489.A5892_11640"/>